<evidence type="ECO:0000256" key="2">
    <source>
        <dbReference type="SAM" id="MobiDB-lite"/>
    </source>
</evidence>
<proteinExistence type="inferred from homology"/>
<evidence type="ECO:0000313" key="4">
    <source>
        <dbReference type="Proteomes" id="UP001163046"/>
    </source>
</evidence>
<dbReference type="Pfam" id="PF03645">
    <property type="entry name" value="Tctex-1"/>
    <property type="match status" value="1"/>
</dbReference>
<dbReference type="Gene3D" id="3.30.1140.40">
    <property type="entry name" value="Tctex-1"/>
    <property type="match status" value="1"/>
</dbReference>
<dbReference type="InterPro" id="IPR005334">
    <property type="entry name" value="Tctex-1-like"/>
</dbReference>
<dbReference type="CDD" id="cd21451">
    <property type="entry name" value="DLC-like_TCTEX1D"/>
    <property type="match status" value="1"/>
</dbReference>
<accession>A0A9X0CDC7</accession>
<feature type="compositionally biased region" description="Low complexity" evidence="2">
    <location>
        <begin position="1"/>
        <end position="18"/>
    </location>
</feature>
<name>A0A9X0CDC7_9CNID</name>
<dbReference type="InterPro" id="IPR038586">
    <property type="entry name" value="Tctex-1-like_sf"/>
</dbReference>
<evidence type="ECO:0000256" key="1">
    <source>
        <dbReference type="ARBA" id="ARBA00005361"/>
    </source>
</evidence>
<comment type="caution">
    <text evidence="3">The sequence shown here is derived from an EMBL/GenBank/DDBJ whole genome shotgun (WGS) entry which is preliminary data.</text>
</comment>
<sequence>MPASEAASSRRSSMAAADAHAKPTVNILEPGTRQLRTLSASSKAAVASTRRKSVSVHPRSHQAAAQSAEIPNPLAPKIANTFRLAPVHEKRFRCKDVKDAIDSVLEDQLKGLPYDPDKCKSMLPGIADKIKDKVKVLGFERFKLVCIVTIGQLNNQGVRVASRCLWDTENDRMATSSFCGNDLFATAAVFGVYLE</sequence>
<dbReference type="Proteomes" id="UP001163046">
    <property type="component" value="Unassembled WGS sequence"/>
</dbReference>
<comment type="similarity">
    <text evidence="1">Belongs to the dynein light chain Tctex-type family.</text>
</comment>
<gene>
    <name evidence="3" type="ORF">OS493_025085</name>
</gene>
<dbReference type="PANTHER" id="PTHR21255">
    <property type="entry name" value="T-COMPLEX-ASSOCIATED-TESTIS-EXPRESSED 1/ DYNEIN LIGHT CHAIN"/>
    <property type="match status" value="1"/>
</dbReference>
<dbReference type="OrthoDB" id="10260741at2759"/>
<dbReference type="GO" id="GO:0007018">
    <property type="term" value="P:microtubule-based movement"/>
    <property type="evidence" value="ECO:0007669"/>
    <property type="project" value="TreeGrafter"/>
</dbReference>
<dbReference type="GO" id="GO:0045505">
    <property type="term" value="F:dynein intermediate chain binding"/>
    <property type="evidence" value="ECO:0007669"/>
    <property type="project" value="TreeGrafter"/>
</dbReference>
<dbReference type="EMBL" id="MU827797">
    <property type="protein sequence ID" value="KAJ7328205.1"/>
    <property type="molecule type" value="Genomic_DNA"/>
</dbReference>
<evidence type="ECO:0000313" key="3">
    <source>
        <dbReference type="EMBL" id="KAJ7328205.1"/>
    </source>
</evidence>
<feature type="region of interest" description="Disordered" evidence="2">
    <location>
        <begin position="1"/>
        <end position="67"/>
    </location>
</feature>
<organism evidence="3 4">
    <name type="scientific">Desmophyllum pertusum</name>
    <dbReference type="NCBI Taxonomy" id="174260"/>
    <lineage>
        <taxon>Eukaryota</taxon>
        <taxon>Metazoa</taxon>
        <taxon>Cnidaria</taxon>
        <taxon>Anthozoa</taxon>
        <taxon>Hexacorallia</taxon>
        <taxon>Scleractinia</taxon>
        <taxon>Caryophylliina</taxon>
        <taxon>Caryophylliidae</taxon>
        <taxon>Desmophyllum</taxon>
    </lineage>
</organism>
<keyword evidence="4" id="KW-1185">Reference proteome</keyword>
<protein>
    <submittedName>
        <fullName evidence="3">Uncharacterized protein</fullName>
    </submittedName>
</protein>
<feature type="compositionally biased region" description="Basic residues" evidence="2">
    <location>
        <begin position="49"/>
        <end position="60"/>
    </location>
</feature>
<reference evidence="3" key="1">
    <citation type="submission" date="2023-01" db="EMBL/GenBank/DDBJ databases">
        <title>Genome assembly of the deep-sea coral Lophelia pertusa.</title>
        <authorList>
            <person name="Herrera S."/>
            <person name="Cordes E."/>
        </authorList>
    </citation>
    <scope>NUCLEOTIDE SEQUENCE</scope>
    <source>
        <strain evidence="3">USNM1676648</strain>
        <tissue evidence="3">Polyp</tissue>
    </source>
</reference>
<dbReference type="GO" id="GO:0005868">
    <property type="term" value="C:cytoplasmic dynein complex"/>
    <property type="evidence" value="ECO:0007669"/>
    <property type="project" value="TreeGrafter"/>
</dbReference>
<dbReference type="PANTHER" id="PTHR21255:SF65">
    <property type="entry name" value="TCTEX1 DOMAIN-CONTAINING PROTEIN 2"/>
    <property type="match status" value="1"/>
</dbReference>
<dbReference type="AlphaFoldDB" id="A0A9X0CDC7"/>
<dbReference type="GO" id="GO:0005737">
    <property type="term" value="C:cytoplasm"/>
    <property type="evidence" value="ECO:0007669"/>
    <property type="project" value="TreeGrafter"/>
</dbReference>